<name>A0A370DM55_9GAMM</name>
<comment type="caution">
    <text evidence="2">The sequence shown here is derived from an EMBL/GenBank/DDBJ whole genome shotgun (WGS) entry which is preliminary data.</text>
</comment>
<keyword evidence="3" id="KW-1185">Reference proteome</keyword>
<proteinExistence type="predicted"/>
<protein>
    <submittedName>
        <fullName evidence="2">Uncharacterized protein</fullName>
    </submittedName>
</protein>
<organism evidence="2 3">
    <name type="scientific">endosymbiont of Galathealinum brachiosum</name>
    <dbReference type="NCBI Taxonomy" id="2200906"/>
    <lineage>
        <taxon>Bacteria</taxon>
        <taxon>Pseudomonadati</taxon>
        <taxon>Pseudomonadota</taxon>
        <taxon>Gammaproteobacteria</taxon>
        <taxon>sulfur-oxidizing symbionts</taxon>
    </lineage>
</organism>
<accession>A0A370DM55</accession>
<keyword evidence="1" id="KW-0472">Membrane</keyword>
<evidence type="ECO:0000313" key="3">
    <source>
        <dbReference type="Proteomes" id="UP000254266"/>
    </source>
</evidence>
<dbReference type="EMBL" id="QFXC01000002">
    <property type="protein sequence ID" value="RDH85992.1"/>
    <property type="molecule type" value="Genomic_DNA"/>
</dbReference>
<keyword evidence="1" id="KW-0812">Transmembrane</keyword>
<dbReference type="Proteomes" id="UP000254266">
    <property type="component" value="Unassembled WGS sequence"/>
</dbReference>
<feature type="transmembrane region" description="Helical" evidence="1">
    <location>
        <begin position="5"/>
        <end position="25"/>
    </location>
</feature>
<gene>
    <name evidence="2" type="ORF">DIZ80_00530</name>
</gene>
<evidence type="ECO:0000256" key="1">
    <source>
        <dbReference type="SAM" id="Phobius"/>
    </source>
</evidence>
<reference evidence="2 3" key="1">
    <citation type="journal article" date="2018" name="ISME J.">
        <title>Endosymbiont genomes yield clues of tubeworm success.</title>
        <authorList>
            <person name="Li Y."/>
            <person name="Liles M.R."/>
            <person name="Halanych K.M."/>
        </authorList>
    </citation>
    <scope>NUCLEOTIDE SEQUENCE [LARGE SCALE GENOMIC DNA]</scope>
    <source>
        <strain evidence="2">A1464</strain>
    </source>
</reference>
<evidence type="ECO:0000313" key="2">
    <source>
        <dbReference type="EMBL" id="RDH85992.1"/>
    </source>
</evidence>
<dbReference type="AlphaFoldDB" id="A0A370DM55"/>
<keyword evidence="1" id="KW-1133">Transmembrane helix</keyword>
<sequence>MRNKIIFAVIVLIVTAVILISNTFFKHPDPFQDALLPSGEAIPLNAGMDSYVGSPDTIMNLGATNVDELLPDSGLKNIRPGELYVAKSVVNIKRLFENFAPIIEQRGETDRARAMRVIANSATDKYVFQRPAHQFRINGELDNRVLFYGADNELENGPGLTHINSLTHDIGLPVVKVMTKFNLAQGGDLLQILKSGGGAKHVGGFTSGWYKGNPVAILSDWPYDYGVLGDDNRYYNAHLLAIDYQAGTRKTIPDNVLQAYTDNYKLWDVFSGMVIPFALASNVKEYQDYSRNPLEVVDRESLNKLAEISATLDTSRIKFTSYCAEGIWNVGNLAVNHLIFRGRYPAIDKLIETFQAAPAYRDMQEGERRKQPQIGWNWLYNQGMITGDQHRSMMLTRRVATYLDWVPELPNWSEYEPYHAEGLIGEPFNLAQMVRMVLRTFYPREAVSKAIIDEVTQLYKTDDADLKQAIEIFLSGRSPDSLIGGKELATRALYMASGELVYALKSKEFKDLIFDRLGYEYIIELEDQERVDNMYEEYLEAIMDPELFDRDDLDVRMEELSKRISLLKVNMQVYGPDDTTKRTAEKVMPFFIWAPPQGWVFWAQHPQLYNSQAIRYIATAQHFEQSERYAEENAE</sequence>